<feature type="chain" id="PRO_5044971729" description="5'-Nucleotidase C-terminal domain-containing protein" evidence="3">
    <location>
        <begin position="20"/>
        <end position="594"/>
    </location>
</feature>
<dbReference type="CDD" id="cd07409">
    <property type="entry name" value="MPP_CD73_N"/>
    <property type="match status" value="1"/>
</dbReference>
<dbReference type="InterPro" id="IPR036907">
    <property type="entry name" value="5'-Nucleotdase_C_sf"/>
</dbReference>
<evidence type="ECO:0000313" key="7">
    <source>
        <dbReference type="EMBL" id="VUC37871.1"/>
    </source>
</evidence>
<dbReference type="PRINTS" id="PR01607">
    <property type="entry name" value="APYRASEFAMLY"/>
</dbReference>
<organism evidence="7 8">
    <name type="scientific">Bionectria ochroleuca</name>
    <name type="common">Gliocladium roseum</name>
    <dbReference type="NCBI Taxonomy" id="29856"/>
    <lineage>
        <taxon>Eukaryota</taxon>
        <taxon>Fungi</taxon>
        <taxon>Dikarya</taxon>
        <taxon>Ascomycota</taxon>
        <taxon>Pezizomycotina</taxon>
        <taxon>Sordariomycetes</taxon>
        <taxon>Hypocreomycetidae</taxon>
        <taxon>Hypocreales</taxon>
        <taxon>Bionectriaceae</taxon>
        <taxon>Clonostachys</taxon>
    </lineage>
</organism>
<dbReference type="Gene3D" id="3.60.21.10">
    <property type="match status" value="1"/>
</dbReference>
<evidence type="ECO:0008006" key="9">
    <source>
        <dbReference type="Google" id="ProtNLM"/>
    </source>
</evidence>
<reference evidence="7 8" key="1">
    <citation type="submission" date="2019-06" db="EMBL/GenBank/DDBJ databases">
        <authorList>
            <person name="Broberg M."/>
        </authorList>
    </citation>
    <scope>NUCLEOTIDE SEQUENCE [LARGE SCALE GENOMIC DNA]</scope>
</reference>
<dbReference type="SUPFAM" id="SSF56300">
    <property type="entry name" value="Metallo-dependent phosphatases"/>
    <property type="match status" value="1"/>
</dbReference>
<dbReference type="InterPro" id="IPR008334">
    <property type="entry name" value="5'-Nucleotdase_C"/>
</dbReference>
<dbReference type="Pfam" id="PF00149">
    <property type="entry name" value="Metallophos"/>
    <property type="match status" value="1"/>
</dbReference>
<evidence type="ECO:0000259" key="5">
    <source>
        <dbReference type="Pfam" id="PF00149"/>
    </source>
</evidence>
<dbReference type="Pfam" id="PF02872">
    <property type="entry name" value="5_nucleotid_C"/>
    <property type="match status" value="1"/>
</dbReference>
<evidence type="ECO:0000256" key="3">
    <source>
        <dbReference type="RuleBase" id="RU362119"/>
    </source>
</evidence>
<evidence type="ECO:0000259" key="6">
    <source>
        <dbReference type="Pfam" id="PF02872"/>
    </source>
</evidence>
<sequence>MKSTLSFVALTSLVGSTVADDYLFSSRYALNKRDIDSEGNWNMLQFLLTFPGIAFFHINDVHAHLDEFSSSGTDCTNPAKGCYGGYSRIKSKVNELQAAHPDSMWINAGDEFQGTMFYSYYGGEKIAEVLNDLDFDIMTLGNHEWDGGETKLGAFLSNLTFPIVSSNVKSENPALKPHIKSYQIFEDKNLAIIGATSEDTPSISSVSNQTTFEDPIKTIQEAVYEIRNNTQVKYIVALTHIGYDVDQKLAAETEGIDLIIGAHSHTLLGDMDGAEGKYPTIVNNTKGEEVFIVTSYRWGEYLGSINLLFDKDGKITGYHGAPIHLTNATAQDQALQAKIDEWRGPFEAFAAEVIGSTTVALDQTKCKTGDCLLGQVMADAMYEYRANQTEGDKKPDFAFHNSGGVRATIEEGDITRGEVLTSFPFGNAMVELTFSGANLRKVFEGLVSAKNQFNNKEVSSWFQVSSSVRVEHNPANEVGKRLVKVTINGEDLDDNREYRLVTLDFLAGGGDNILEKQSGFTVLDLQEDVLNQYIKAHTPMSPTLEERVVKTDGQASNNSNSTSGGSGDEGSGSSMVAVSAWTVFAMGLMLAVAL</sequence>
<keyword evidence="2 3" id="KW-0732">Signal</keyword>
<evidence type="ECO:0000256" key="4">
    <source>
        <dbReference type="SAM" id="MobiDB-lite"/>
    </source>
</evidence>
<feature type="domain" description="Calcineurin-like phosphoesterase" evidence="5">
    <location>
        <begin position="55"/>
        <end position="266"/>
    </location>
</feature>
<evidence type="ECO:0000256" key="1">
    <source>
        <dbReference type="ARBA" id="ARBA00006654"/>
    </source>
</evidence>
<comment type="caution">
    <text evidence="7">The sequence shown here is derived from an EMBL/GenBank/DDBJ whole genome shotgun (WGS) entry which is preliminary data.</text>
</comment>
<evidence type="ECO:0000256" key="2">
    <source>
        <dbReference type="ARBA" id="ARBA00022729"/>
    </source>
</evidence>
<accession>A0ABY6V385</accession>
<comment type="similarity">
    <text evidence="1 3">Belongs to the 5'-nucleotidase family.</text>
</comment>
<proteinExistence type="inferred from homology"/>
<protein>
    <recommendedName>
        <fullName evidence="9">5'-Nucleotidase C-terminal domain-containing protein</fullName>
    </recommendedName>
</protein>
<feature type="signal peptide" evidence="3">
    <location>
        <begin position="1"/>
        <end position="19"/>
    </location>
</feature>
<keyword evidence="3" id="KW-0547">Nucleotide-binding</keyword>
<dbReference type="Gene3D" id="3.90.780.10">
    <property type="entry name" value="5'-Nucleotidase, C-terminal domain"/>
    <property type="match status" value="1"/>
</dbReference>
<dbReference type="PANTHER" id="PTHR11575:SF24">
    <property type="entry name" value="5'-NUCLEOTIDASE"/>
    <property type="match status" value="1"/>
</dbReference>
<keyword evidence="3" id="KW-0378">Hydrolase</keyword>
<dbReference type="SUPFAM" id="SSF55816">
    <property type="entry name" value="5'-nucleotidase (syn. UDP-sugar hydrolase), C-terminal domain"/>
    <property type="match status" value="1"/>
</dbReference>
<feature type="region of interest" description="Disordered" evidence="4">
    <location>
        <begin position="550"/>
        <end position="571"/>
    </location>
</feature>
<dbReference type="InterPro" id="IPR006179">
    <property type="entry name" value="5_nucleotidase/apyrase"/>
</dbReference>
<dbReference type="InterPro" id="IPR029052">
    <property type="entry name" value="Metallo-depent_PP-like"/>
</dbReference>
<evidence type="ECO:0000313" key="8">
    <source>
        <dbReference type="Proteomes" id="UP000766486"/>
    </source>
</evidence>
<feature type="domain" description="5'-Nucleotidase C-terminal" evidence="6">
    <location>
        <begin position="353"/>
        <end position="513"/>
    </location>
</feature>
<name>A0ABY6V385_BIOOC</name>
<dbReference type="Proteomes" id="UP000766486">
    <property type="component" value="Unassembled WGS sequence"/>
</dbReference>
<dbReference type="PANTHER" id="PTHR11575">
    <property type="entry name" value="5'-NUCLEOTIDASE-RELATED"/>
    <property type="match status" value="1"/>
</dbReference>
<keyword evidence="8" id="KW-1185">Reference proteome</keyword>
<gene>
    <name evidence="7" type="ORF">CLO192961_LOCUS486583</name>
</gene>
<dbReference type="EMBL" id="CABFNS010001060">
    <property type="protein sequence ID" value="VUC37871.1"/>
    <property type="molecule type" value="Genomic_DNA"/>
</dbReference>
<dbReference type="InterPro" id="IPR004843">
    <property type="entry name" value="Calcineurin-like_PHP"/>
</dbReference>